<keyword evidence="3 6" id="KW-1133">Transmembrane helix</keyword>
<dbReference type="Proteomes" id="UP000008983">
    <property type="component" value="Unassembled WGS sequence"/>
</dbReference>
<accession>G0QPU1</accession>
<evidence type="ECO:0000313" key="9">
    <source>
        <dbReference type="Proteomes" id="UP000008983"/>
    </source>
</evidence>
<keyword evidence="4 5" id="KW-0472">Membrane</keyword>
<sequence length="222" mass="26151">MINIKLDLIFSIYDQLQLYIFSIIFWTGLYIIANQSLNLSHLPKKSEYDIKNRIISVAHGLTAFYLSLYSIIYNQDQLDGKNTNFQNFIFIQSAGYFFYDTFAMIYYNIHDKGILIHHVVVQISYLVSIVYQYGGTESLWALIFAEVTNWSMNFRLIVKQLGLKHTKLYQFLEYHFISFYIVSRGICVPVYVYHCIISQFFPFILKILCIGLSAQSIYYIFV</sequence>
<feature type="transmembrane region" description="Helical" evidence="6">
    <location>
        <begin position="200"/>
        <end position="221"/>
    </location>
</feature>
<gene>
    <name evidence="8" type="ORF">IMG5_071070</name>
</gene>
<organism evidence="8 9">
    <name type="scientific">Ichthyophthirius multifiliis</name>
    <name type="common">White spot disease agent</name>
    <name type="synonym">Ich</name>
    <dbReference type="NCBI Taxonomy" id="5932"/>
    <lineage>
        <taxon>Eukaryota</taxon>
        <taxon>Sar</taxon>
        <taxon>Alveolata</taxon>
        <taxon>Ciliophora</taxon>
        <taxon>Intramacronucleata</taxon>
        <taxon>Oligohymenophorea</taxon>
        <taxon>Hymenostomatida</taxon>
        <taxon>Ophryoglenina</taxon>
        <taxon>Ichthyophthirius</taxon>
    </lineage>
</organism>
<dbReference type="AlphaFoldDB" id="G0QPU1"/>
<evidence type="ECO:0000256" key="1">
    <source>
        <dbReference type="ARBA" id="ARBA00004141"/>
    </source>
</evidence>
<feature type="transmembrane region" description="Helical" evidence="6">
    <location>
        <begin position="85"/>
        <end position="107"/>
    </location>
</feature>
<dbReference type="PANTHER" id="PTHR31898">
    <property type="entry name" value="TRANSMEMBRANE PROTEIN 136"/>
    <property type="match status" value="1"/>
</dbReference>
<dbReference type="InParanoid" id="G0QPU1"/>
<reference evidence="8 9" key="1">
    <citation type="submission" date="2011-07" db="EMBL/GenBank/DDBJ databases">
        <authorList>
            <person name="Coyne R."/>
            <person name="Brami D."/>
            <person name="Johnson J."/>
            <person name="Hostetler J."/>
            <person name="Hannick L."/>
            <person name="Clark T."/>
            <person name="Cassidy-Hanley D."/>
            <person name="Inman J."/>
        </authorList>
    </citation>
    <scope>NUCLEOTIDE SEQUENCE [LARGE SCALE GENOMIC DNA]</scope>
    <source>
        <strain evidence="8 9">G5</strain>
    </source>
</reference>
<feature type="transmembrane region" description="Helical" evidence="6">
    <location>
        <begin position="54"/>
        <end position="73"/>
    </location>
</feature>
<name>G0QPU1_ICHMU</name>
<evidence type="ECO:0000256" key="3">
    <source>
        <dbReference type="ARBA" id="ARBA00022989"/>
    </source>
</evidence>
<keyword evidence="9" id="KW-1185">Reference proteome</keyword>
<dbReference type="PANTHER" id="PTHR31898:SF1">
    <property type="entry name" value="TLC DOMAIN-CONTAINING PROTEIN 5"/>
    <property type="match status" value="1"/>
</dbReference>
<evidence type="ECO:0000259" key="7">
    <source>
        <dbReference type="PROSITE" id="PS50922"/>
    </source>
</evidence>
<dbReference type="EMBL" id="GL983577">
    <property type="protein sequence ID" value="EGR32764.1"/>
    <property type="molecule type" value="Genomic_DNA"/>
</dbReference>
<dbReference type="InterPro" id="IPR042512">
    <property type="entry name" value="TLCD5"/>
</dbReference>
<evidence type="ECO:0000256" key="4">
    <source>
        <dbReference type="ARBA" id="ARBA00023136"/>
    </source>
</evidence>
<dbReference type="RefSeq" id="XP_004036750.1">
    <property type="nucleotide sequence ID" value="XM_004036702.1"/>
</dbReference>
<dbReference type="OrthoDB" id="284464at2759"/>
<feature type="non-terminal residue" evidence="8">
    <location>
        <position position="222"/>
    </location>
</feature>
<dbReference type="Pfam" id="PF03798">
    <property type="entry name" value="TRAM_LAG1_CLN8"/>
    <property type="match status" value="1"/>
</dbReference>
<evidence type="ECO:0000313" key="8">
    <source>
        <dbReference type="EMBL" id="EGR32764.1"/>
    </source>
</evidence>
<evidence type="ECO:0000256" key="2">
    <source>
        <dbReference type="ARBA" id="ARBA00022692"/>
    </source>
</evidence>
<keyword evidence="2 5" id="KW-0812">Transmembrane</keyword>
<dbReference type="eggNOG" id="ENOG502T6NK">
    <property type="taxonomic scope" value="Eukaryota"/>
</dbReference>
<feature type="transmembrane region" description="Helical" evidence="6">
    <location>
        <begin position="16"/>
        <end position="33"/>
    </location>
</feature>
<feature type="transmembrane region" description="Helical" evidence="6">
    <location>
        <begin position="174"/>
        <end position="194"/>
    </location>
</feature>
<evidence type="ECO:0000256" key="6">
    <source>
        <dbReference type="SAM" id="Phobius"/>
    </source>
</evidence>
<dbReference type="GeneID" id="14908929"/>
<feature type="domain" description="TLC" evidence="7">
    <location>
        <begin position="45"/>
        <end position="222"/>
    </location>
</feature>
<dbReference type="InterPro" id="IPR006634">
    <property type="entry name" value="TLC-dom"/>
</dbReference>
<comment type="subcellular location">
    <subcellularLocation>
        <location evidence="1">Membrane</location>
        <topology evidence="1">Multi-pass membrane protein</topology>
    </subcellularLocation>
</comment>
<evidence type="ECO:0000256" key="5">
    <source>
        <dbReference type="PROSITE-ProRule" id="PRU00205"/>
    </source>
</evidence>
<dbReference type="GO" id="GO:0016020">
    <property type="term" value="C:membrane"/>
    <property type="evidence" value="ECO:0007669"/>
    <property type="project" value="UniProtKB-SubCell"/>
</dbReference>
<dbReference type="PROSITE" id="PS50922">
    <property type="entry name" value="TLC"/>
    <property type="match status" value="1"/>
</dbReference>
<proteinExistence type="predicted"/>
<dbReference type="SMART" id="SM00724">
    <property type="entry name" value="TLC"/>
    <property type="match status" value="1"/>
</dbReference>
<protein>
    <recommendedName>
        <fullName evidence="7">TLC domain-containing protein</fullName>
    </recommendedName>
</protein>